<dbReference type="UniPathway" id="UPA00128">
    <property type="reaction ID" value="UER00191"/>
</dbReference>
<dbReference type="Gene3D" id="3.90.25.10">
    <property type="entry name" value="UDP-galactose 4-epimerase, domain 1"/>
    <property type="match status" value="1"/>
</dbReference>
<evidence type="ECO:0000256" key="1">
    <source>
        <dbReference type="ARBA" id="ARBA00004883"/>
    </source>
</evidence>
<dbReference type="AlphaFoldDB" id="A0A5N6ZT84"/>
<evidence type="ECO:0000256" key="6">
    <source>
        <dbReference type="ARBA" id="ARBA00023235"/>
    </source>
</evidence>
<gene>
    <name evidence="8" type="ORF">BDV27DRAFT_149552</name>
</gene>
<evidence type="ECO:0000256" key="3">
    <source>
        <dbReference type="ARBA" id="ARBA00012371"/>
    </source>
</evidence>
<dbReference type="GO" id="GO:0042351">
    <property type="term" value="P:'de novo' GDP-L-fucose biosynthetic process"/>
    <property type="evidence" value="ECO:0007669"/>
    <property type="project" value="UniProtKB-UniPathway"/>
</dbReference>
<keyword evidence="5" id="KW-0560">Oxidoreductase</keyword>
<dbReference type="SUPFAM" id="SSF51735">
    <property type="entry name" value="NAD(P)-binding Rossmann-fold domains"/>
    <property type="match status" value="1"/>
</dbReference>
<dbReference type="Pfam" id="PF01370">
    <property type="entry name" value="Epimerase"/>
    <property type="match status" value="1"/>
</dbReference>
<keyword evidence="6" id="KW-0413">Isomerase</keyword>
<name>A0A5N6ZT84_9EURO</name>
<evidence type="ECO:0000313" key="9">
    <source>
        <dbReference type="Proteomes" id="UP000326268"/>
    </source>
</evidence>
<dbReference type="InterPro" id="IPR036291">
    <property type="entry name" value="NAD(P)-bd_dom_sf"/>
</dbReference>
<comment type="pathway">
    <text evidence="1">Nucleotide-sugar biosynthesis; GDP-L-fucose biosynthesis via de novo pathway; GDP-L-fucose from GDP-alpha-D-mannose: step 2/2.</text>
</comment>
<dbReference type="GeneID" id="43655521"/>
<protein>
    <recommendedName>
        <fullName evidence="3">GDP-L-fucose synthase</fullName>
        <ecNumber evidence="3">1.1.1.271</ecNumber>
    </recommendedName>
</protein>
<dbReference type="PANTHER" id="PTHR43238">
    <property type="entry name" value="GDP-L-FUCOSE SYNTHASE"/>
    <property type="match status" value="1"/>
</dbReference>
<reference evidence="8 9" key="1">
    <citation type="submission" date="2019-04" db="EMBL/GenBank/DDBJ databases">
        <title>Friends and foes A comparative genomics studyof 23 Aspergillus species from section Flavi.</title>
        <authorList>
            <consortium name="DOE Joint Genome Institute"/>
            <person name="Kjaerbolling I."/>
            <person name="Vesth T."/>
            <person name="Frisvad J.C."/>
            <person name="Nybo J.L."/>
            <person name="Theobald S."/>
            <person name="Kildgaard S."/>
            <person name="Isbrandt T."/>
            <person name="Kuo A."/>
            <person name="Sato A."/>
            <person name="Lyhne E.K."/>
            <person name="Kogle M.E."/>
            <person name="Wiebenga A."/>
            <person name="Kun R.S."/>
            <person name="Lubbers R.J."/>
            <person name="Makela M.R."/>
            <person name="Barry K."/>
            <person name="Chovatia M."/>
            <person name="Clum A."/>
            <person name="Daum C."/>
            <person name="Haridas S."/>
            <person name="He G."/>
            <person name="LaButti K."/>
            <person name="Lipzen A."/>
            <person name="Mondo S."/>
            <person name="Riley R."/>
            <person name="Salamov A."/>
            <person name="Simmons B.A."/>
            <person name="Magnuson J.K."/>
            <person name="Henrissat B."/>
            <person name="Mortensen U.H."/>
            <person name="Larsen T.O."/>
            <person name="Devries R.P."/>
            <person name="Grigoriev I.V."/>
            <person name="Machida M."/>
            <person name="Baker S.E."/>
            <person name="Andersen M.R."/>
        </authorList>
    </citation>
    <scope>NUCLEOTIDE SEQUENCE [LARGE SCALE GENOMIC DNA]</scope>
    <source>
        <strain evidence="8 9">CBS 763.97</strain>
    </source>
</reference>
<keyword evidence="4" id="KW-0521">NADP</keyword>
<dbReference type="InterPro" id="IPR028614">
    <property type="entry name" value="GDP_fucose/colitose_synth"/>
</dbReference>
<proteinExistence type="inferred from homology"/>
<evidence type="ECO:0000256" key="2">
    <source>
        <dbReference type="ARBA" id="ARBA00005959"/>
    </source>
</evidence>
<evidence type="ECO:0000256" key="5">
    <source>
        <dbReference type="ARBA" id="ARBA00023002"/>
    </source>
</evidence>
<dbReference type="Gene3D" id="3.40.50.720">
    <property type="entry name" value="NAD(P)-binding Rossmann-like Domain"/>
    <property type="match status" value="1"/>
</dbReference>
<dbReference type="EMBL" id="ML737823">
    <property type="protein sequence ID" value="KAE8359470.1"/>
    <property type="molecule type" value="Genomic_DNA"/>
</dbReference>
<sequence>MTASGQLPEKIILVTGGSGLVGSAIQWAIDSSSSGVGNQGDGKWIFLSSADGDLRNYDETNAIFAKHKPTHVIHLAARVGGVYENSRRMADFVRDNVSIDQNVLRVCQARNVEKVVSCLSTCIFPDKTTYPITEEMLHDGPPHASNYGYAHAKRLLHILSLAYRQQYGCRFTCVIPTNLYGPNDNFSEGCHFIPGIIKRVASVMEKGEDGPLSTLVVPGSGRALRQFLYSRDLAKMLIWALWNYDAPEPLIVSPDPNQEVSIKDVVSLVSELSGFGGPIEWDTRWTDGQLRKTADNAKMRSVMKDFEFTALEQGLRETIAWYNANQGRIRGVELLEQARVSKALI</sequence>
<dbReference type="GO" id="GO:0050577">
    <property type="term" value="F:GDP-L-fucose synthase activity"/>
    <property type="evidence" value="ECO:0007669"/>
    <property type="project" value="UniProtKB-EC"/>
</dbReference>
<dbReference type="CDD" id="cd05239">
    <property type="entry name" value="GDP_FS_SDR_e"/>
    <property type="match status" value="1"/>
</dbReference>
<dbReference type="InterPro" id="IPR001509">
    <property type="entry name" value="Epimerase_deHydtase"/>
</dbReference>
<dbReference type="RefSeq" id="XP_031922551.1">
    <property type="nucleotide sequence ID" value="XM_032071075.1"/>
</dbReference>
<accession>A0A5N6ZT84</accession>
<dbReference type="Proteomes" id="UP000326268">
    <property type="component" value="Unassembled WGS sequence"/>
</dbReference>
<dbReference type="HAMAP" id="MF_00956">
    <property type="entry name" value="GDP_fucose_synth"/>
    <property type="match status" value="1"/>
</dbReference>
<evidence type="ECO:0000256" key="4">
    <source>
        <dbReference type="ARBA" id="ARBA00022857"/>
    </source>
</evidence>
<comment type="similarity">
    <text evidence="2">Belongs to the NAD(P)-dependent epimerase/dehydratase family. Fucose synthase subfamily.</text>
</comment>
<dbReference type="OrthoDB" id="202470at2759"/>
<dbReference type="EC" id="1.1.1.271" evidence="3"/>
<feature type="domain" description="NAD-dependent epimerase/dehydratase" evidence="7">
    <location>
        <begin position="12"/>
        <end position="246"/>
    </location>
</feature>
<dbReference type="PANTHER" id="PTHR43238:SF1">
    <property type="entry name" value="GDP-L-FUCOSE SYNTHASE"/>
    <property type="match status" value="1"/>
</dbReference>
<evidence type="ECO:0000259" key="7">
    <source>
        <dbReference type="Pfam" id="PF01370"/>
    </source>
</evidence>
<dbReference type="GO" id="GO:0016853">
    <property type="term" value="F:isomerase activity"/>
    <property type="evidence" value="ECO:0007669"/>
    <property type="project" value="UniProtKB-KW"/>
</dbReference>
<organism evidence="8 9">
    <name type="scientific">Aspergillus caelatus</name>
    <dbReference type="NCBI Taxonomy" id="61420"/>
    <lineage>
        <taxon>Eukaryota</taxon>
        <taxon>Fungi</taxon>
        <taxon>Dikarya</taxon>
        <taxon>Ascomycota</taxon>
        <taxon>Pezizomycotina</taxon>
        <taxon>Eurotiomycetes</taxon>
        <taxon>Eurotiomycetidae</taxon>
        <taxon>Eurotiales</taxon>
        <taxon>Aspergillaceae</taxon>
        <taxon>Aspergillus</taxon>
        <taxon>Aspergillus subgen. Circumdati</taxon>
    </lineage>
</organism>
<keyword evidence="9" id="KW-1185">Reference proteome</keyword>
<evidence type="ECO:0000313" key="8">
    <source>
        <dbReference type="EMBL" id="KAE8359470.1"/>
    </source>
</evidence>